<protein>
    <submittedName>
        <fullName evidence="2">Uncharacterized protein</fullName>
    </submittedName>
</protein>
<organism evidence="2">
    <name type="scientific">viral metagenome</name>
    <dbReference type="NCBI Taxonomy" id="1070528"/>
    <lineage>
        <taxon>unclassified sequences</taxon>
        <taxon>metagenomes</taxon>
        <taxon>organismal metagenomes</taxon>
    </lineage>
</organism>
<feature type="region of interest" description="Disordered" evidence="1">
    <location>
        <begin position="202"/>
        <end position="226"/>
    </location>
</feature>
<evidence type="ECO:0000313" key="2">
    <source>
        <dbReference type="EMBL" id="QHT30870.1"/>
    </source>
</evidence>
<reference evidence="2" key="1">
    <citation type="journal article" date="2020" name="Nature">
        <title>Giant virus diversity and host interactions through global metagenomics.</title>
        <authorList>
            <person name="Schulz F."/>
            <person name="Roux S."/>
            <person name="Paez-Espino D."/>
            <person name="Jungbluth S."/>
            <person name="Walsh D.A."/>
            <person name="Denef V.J."/>
            <person name="McMahon K.D."/>
            <person name="Konstantinidis K.T."/>
            <person name="Eloe-Fadrosh E.A."/>
            <person name="Kyrpides N.C."/>
            <person name="Woyke T."/>
        </authorList>
    </citation>
    <scope>NUCLEOTIDE SEQUENCE</scope>
    <source>
        <strain evidence="2">GVMAG-M-3300009151-50</strain>
    </source>
</reference>
<proteinExistence type="predicted"/>
<name>A0A6C0ERE3_9ZZZZ</name>
<dbReference type="AlphaFoldDB" id="A0A6C0ERE3"/>
<dbReference type="EMBL" id="MN738913">
    <property type="protein sequence ID" value="QHT30870.1"/>
    <property type="molecule type" value="Genomic_DNA"/>
</dbReference>
<evidence type="ECO:0000256" key="1">
    <source>
        <dbReference type="SAM" id="MobiDB-lite"/>
    </source>
</evidence>
<sequence>MFSLLRKGLIYKNISSDIVEHDLDIDADQWSYDEKDVYRGSIDSEYLEHKLNVYWLYDDNSKRIGLAEHEIDEPEVFKALWFRENPYAMLYQDDTWKSTETTLWSKLSNEAYQDCLENDFTTVSDLALSSGTLLMTPELLINKPDLYSCEKCGKKSLMAKNCCSQALVSILDFSQFSILFLDDNFVIYEKLTPQCDAFEQEQLEEQPELPDQKELMDEQTLQTHSQ</sequence>
<accession>A0A6C0ERE3</accession>